<dbReference type="Proteomes" id="UP000039046">
    <property type="component" value="Unassembled WGS sequence"/>
</dbReference>
<organism evidence="2 3">
    <name type="scientific">[Torrubiella] hemipterigena</name>
    <dbReference type="NCBI Taxonomy" id="1531966"/>
    <lineage>
        <taxon>Eukaryota</taxon>
        <taxon>Fungi</taxon>
        <taxon>Dikarya</taxon>
        <taxon>Ascomycota</taxon>
        <taxon>Pezizomycotina</taxon>
        <taxon>Sordariomycetes</taxon>
        <taxon>Hypocreomycetidae</taxon>
        <taxon>Hypocreales</taxon>
        <taxon>Clavicipitaceae</taxon>
        <taxon>Clavicipitaceae incertae sedis</taxon>
        <taxon>'Torrubiella' clade</taxon>
    </lineage>
</organism>
<dbReference type="InterPro" id="IPR010730">
    <property type="entry name" value="HET"/>
</dbReference>
<sequence>MNLIDSKEADKSTQIYSEAPPCETCTHPCPRSRMNSWRSTTPKQLAETSAKGCLTCTLFLQGIKACAGTRSGDEKLRIQSGLDGSGSRVLQVKLVLRPAATLSFYRSPAIQLDAYTGLNTWPLGYDIPTSTSSGESLTWAMGQLEKCERHSICNTGGSTVLPNRVLYISEQDYHSVRLLTTNGTVMGVYACLSHCWGSDPERIPKTLKSTLRSYNDQIPWQLLSKKFQQTIEFLSKIGIRYLWIDSLCIIQDDPQDWQTEGAKMESIYANANLTIAAAYSSHPDEGIYSKNTTTKFKAQELVLDGNANSGLFCRPSIEHIHHETSAYNPMDDLFYFLLADKYDKQEPIDEFPLLRRAWVLQERFLSPRTLYFGANELLWECLEHRSCQCAESMDFSEPQGQTLDGKVIEVAISEELKCAVNPKRSYSPAALQLLNAENGPEAVVKKWLALVDEYSTLQMTYPKDVFPALSGLAKAFGKILQTEYHGGLWRNLLTMGLLWKAKSVNHRPERWRAPSWCWASVNSPVSHFLANKLDGKQEDLCYVLRVSCTPAGADPTGEIQDGHVVLQGLAVETELQYKPGRKTNWDIFDLDFMYQKGGNVYADYVTYDSVPAGTRIVCFLVAKTVPQNDYMFLILRRTSQSSDNEGYVEYERIGIVELYERQNGLKDVFDDYIRPRSKEAVVMIV</sequence>
<dbReference type="PANTHER" id="PTHR33112">
    <property type="entry name" value="DOMAIN PROTEIN, PUTATIVE-RELATED"/>
    <property type="match status" value="1"/>
</dbReference>
<dbReference type="PANTHER" id="PTHR33112:SF9">
    <property type="entry name" value="HETEROKARYON INCOMPATIBILITY DOMAIN-CONTAINING PROTEIN"/>
    <property type="match status" value="1"/>
</dbReference>
<reference evidence="2 3" key="1">
    <citation type="journal article" date="2015" name="Genome Announc.">
        <title>Draft Genome Sequence and Gene Annotation of the Entomopathogenic Fungus Verticillium hemipterigenum.</title>
        <authorList>
            <person name="Horn F."/>
            <person name="Habel A."/>
            <person name="Scharf D.H."/>
            <person name="Dworschak J."/>
            <person name="Brakhage A.A."/>
            <person name="Guthke R."/>
            <person name="Hertweck C."/>
            <person name="Linde J."/>
        </authorList>
    </citation>
    <scope>NUCLEOTIDE SEQUENCE [LARGE SCALE GENOMIC DNA]</scope>
</reference>
<protein>
    <recommendedName>
        <fullName evidence="1">Heterokaryon incompatibility domain-containing protein</fullName>
    </recommendedName>
</protein>
<proteinExistence type="predicted"/>
<dbReference type="EMBL" id="CDHN01000001">
    <property type="protein sequence ID" value="CEJ81607.1"/>
    <property type="molecule type" value="Genomic_DNA"/>
</dbReference>
<dbReference type="AlphaFoldDB" id="A0A0A1T5N8"/>
<name>A0A0A1T5N8_9HYPO</name>
<dbReference type="Pfam" id="PF06985">
    <property type="entry name" value="HET"/>
    <property type="match status" value="1"/>
</dbReference>
<dbReference type="HOGENOM" id="CLU_002639_3_1_1"/>
<feature type="domain" description="Heterokaryon incompatibility" evidence="1">
    <location>
        <begin position="189"/>
        <end position="362"/>
    </location>
</feature>
<accession>A0A0A1T5N8</accession>
<dbReference type="OrthoDB" id="5362512at2759"/>
<dbReference type="STRING" id="1531966.A0A0A1T5N8"/>
<gene>
    <name evidence="2" type="ORF">VHEMI01727</name>
</gene>
<evidence type="ECO:0000313" key="2">
    <source>
        <dbReference type="EMBL" id="CEJ81607.1"/>
    </source>
</evidence>
<keyword evidence="3" id="KW-1185">Reference proteome</keyword>
<evidence type="ECO:0000313" key="3">
    <source>
        <dbReference type="Proteomes" id="UP000039046"/>
    </source>
</evidence>
<evidence type="ECO:0000259" key="1">
    <source>
        <dbReference type="Pfam" id="PF06985"/>
    </source>
</evidence>